<gene>
    <name evidence="2" type="ORF">BDP81DRAFT_436994</name>
</gene>
<dbReference type="AlphaFoldDB" id="A0AAI9ZI61"/>
<dbReference type="RefSeq" id="XP_060441027.1">
    <property type="nucleotide sequence ID" value="XM_060591188.1"/>
</dbReference>
<evidence type="ECO:0000313" key="3">
    <source>
        <dbReference type="Proteomes" id="UP001243989"/>
    </source>
</evidence>
<evidence type="ECO:0000256" key="1">
    <source>
        <dbReference type="SAM" id="SignalP"/>
    </source>
</evidence>
<accession>A0AAI9ZI61</accession>
<sequence>MLSWPLWSMVTTLSSLFKGVTLLPCDILGKHGELAIRLTVLEDMEVRVNKVINSTWMLANFRHSK</sequence>
<keyword evidence="1" id="KW-0732">Signal</keyword>
<comment type="caution">
    <text evidence="2">The sequence shown here is derived from an EMBL/GenBank/DDBJ whole genome shotgun (WGS) entry which is preliminary data.</text>
</comment>
<feature type="chain" id="PRO_5042598358" evidence="1">
    <location>
        <begin position="23"/>
        <end position="65"/>
    </location>
</feature>
<evidence type="ECO:0000313" key="2">
    <source>
        <dbReference type="EMBL" id="KAK1625032.1"/>
    </source>
</evidence>
<dbReference type="Proteomes" id="UP001243989">
    <property type="component" value="Unassembled WGS sequence"/>
</dbReference>
<protein>
    <submittedName>
        <fullName evidence="2">Uncharacterized protein</fullName>
    </submittedName>
</protein>
<dbReference type="EMBL" id="JAHMHQ010000022">
    <property type="protein sequence ID" value="KAK1625032.1"/>
    <property type="molecule type" value="Genomic_DNA"/>
</dbReference>
<organism evidence="2 3">
    <name type="scientific">Colletotrichum phormii</name>
    <dbReference type="NCBI Taxonomy" id="359342"/>
    <lineage>
        <taxon>Eukaryota</taxon>
        <taxon>Fungi</taxon>
        <taxon>Dikarya</taxon>
        <taxon>Ascomycota</taxon>
        <taxon>Pezizomycotina</taxon>
        <taxon>Sordariomycetes</taxon>
        <taxon>Hypocreomycetidae</taxon>
        <taxon>Glomerellales</taxon>
        <taxon>Glomerellaceae</taxon>
        <taxon>Colletotrichum</taxon>
        <taxon>Colletotrichum acutatum species complex</taxon>
    </lineage>
</organism>
<dbReference type="GeneID" id="85476050"/>
<proteinExistence type="predicted"/>
<name>A0AAI9ZI61_9PEZI</name>
<keyword evidence="3" id="KW-1185">Reference proteome</keyword>
<feature type="signal peptide" evidence="1">
    <location>
        <begin position="1"/>
        <end position="22"/>
    </location>
</feature>
<reference evidence="2" key="1">
    <citation type="submission" date="2021-06" db="EMBL/GenBank/DDBJ databases">
        <title>Comparative genomics, transcriptomics and evolutionary studies reveal genomic signatures of adaptation to plant cell wall in hemibiotrophic fungi.</title>
        <authorList>
            <consortium name="DOE Joint Genome Institute"/>
            <person name="Baroncelli R."/>
            <person name="Diaz J.F."/>
            <person name="Benocci T."/>
            <person name="Peng M."/>
            <person name="Battaglia E."/>
            <person name="Haridas S."/>
            <person name="Andreopoulos W."/>
            <person name="Labutti K."/>
            <person name="Pangilinan J."/>
            <person name="Floch G.L."/>
            <person name="Makela M.R."/>
            <person name="Henrissat B."/>
            <person name="Grigoriev I.V."/>
            <person name="Crouch J.A."/>
            <person name="De Vries R.P."/>
            <person name="Sukno S.A."/>
            <person name="Thon M.R."/>
        </authorList>
    </citation>
    <scope>NUCLEOTIDE SEQUENCE</scope>
    <source>
        <strain evidence="2">CBS 102054</strain>
    </source>
</reference>